<reference evidence="9 10" key="1">
    <citation type="submission" date="2013-08" db="EMBL/GenBank/DDBJ databases">
        <authorList>
            <person name="Huang J."/>
            <person name="Wang G."/>
        </authorList>
    </citation>
    <scope>NUCLEOTIDE SEQUENCE [LARGE SCALE GENOMIC DNA]</scope>
    <source>
        <strain evidence="9 10">BH030004</strain>
    </source>
</reference>
<dbReference type="PANTHER" id="PTHR33362">
    <property type="entry name" value="SIALIC ACID TRAP TRANSPORTER PERMEASE PROTEIN SIAT-RELATED"/>
    <property type="match status" value="1"/>
</dbReference>
<dbReference type="Proteomes" id="UP000030403">
    <property type="component" value="Unassembled WGS sequence"/>
</dbReference>
<evidence type="ECO:0000313" key="10">
    <source>
        <dbReference type="Proteomes" id="UP000030403"/>
    </source>
</evidence>
<dbReference type="GO" id="GO:0022857">
    <property type="term" value="F:transmembrane transporter activity"/>
    <property type="evidence" value="ECO:0007669"/>
    <property type="project" value="TreeGrafter"/>
</dbReference>
<dbReference type="EMBL" id="AVPF01000029">
    <property type="protein sequence ID" value="KGX86654.1"/>
    <property type="molecule type" value="Genomic_DNA"/>
</dbReference>
<gene>
    <name evidence="9" type="ORF">N783_11720</name>
</gene>
<evidence type="ECO:0000256" key="3">
    <source>
        <dbReference type="ARBA" id="ARBA00022519"/>
    </source>
</evidence>
<feature type="domain" description="TRAP C4-dicarboxylate transport system permease DctM subunit" evidence="8">
    <location>
        <begin position="4"/>
        <end position="414"/>
    </location>
</feature>
<keyword evidence="4 7" id="KW-0812">Transmembrane</keyword>
<keyword evidence="5 7" id="KW-1133">Transmembrane helix</keyword>
<dbReference type="OrthoDB" id="9785600at2"/>
<feature type="transmembrane region" description="Helical" evidence="7">
    <location>
        <begin position="352"/>
        <end position="373"/>
    </location>
</feature>
<feature type="transmembrane region" description="Helical" evidence="7">
    <location>
        <begin position="169"/>
        <end position="192"/>
    </location>
</feature>
<protein>
    <submittedName>
        <fullName evidence="9">C4-dicarboxylate ABC transporter permease</fullName>
    </submittedName>
</protein>
<dbReference type="STRING" id="1385511.GCA_000425225_00741"/>
<feature type="transmembrane region" description="Helical" evidence="7">
    <location>
        <begin position="312"/>
        <end position="340"/>
    </location>
</feature>
<keyword evidence="3" id="KW-0997">Cell inner membrane</keyword>
<dbReference type="RefSeq" id="WP_027445343.1">
    <property type="nucleotide sequence ID" value="NZ_AULJ01000008.1"/>
</dbReference>
<evidence type="ECO:0000256" key="4">
    <source>
        <dbReference type="ARBA" id="ARBA00022692"/>
    </source>
</evidence>
<evidence type="ECO:0000259" key="8">
    <source>
        <dbReference type="Pfam" id="PF06808"/>
    </source>
</evidence>
<sequence>MIILLIFFALLLIGIPIFMVLGISGISYIFASGNLPLLETAPQRLFSANINFSLLAIPLFILAGELMNHGGITKRLIKFAQVLVGHFRGGLAYVNVVTNTFLASILGSSLAQTAMMSRIMVPAMEKEGYKREFSTATTAAAAMMGPIIPPSMTFIIYSVIAETSIGTMFLAGIVPGILMGISFVGLIAYFGYTMSFPKTERSTFSEIITAFVQVFPALSVPIVIVGGIILGIFTATESAAFACLIALLAGLVFYRELKKKELPKVFLEAGVTTAIVTILISMAKLFGLTLTFERIPQMITEWMVSVTDNPLFFLLLINVFLLLVGMVMDGIAALIILAPILIPAAVTYDINLIHFGVLFCINIVIGSLTPPVGSGLFVAASTAEVKIEKLVRSLAPFLVAVVIVLLIVTYFPELIMFIPNLAK</sequence>
<keyword evidence="2" id="KW-1003">Cell membrane</keyword>
<dbReference type="Pfam" id="PF06808">
    <property type="entry name" value="DctM"/>
    <property type="match status" value="1"/>
</dbReference>
<evidence type="ECO:0000256" key="2">
    <source>
        <dbReference type="ARBA" id="ARBA00022475"/>
    </source>
</evidence>
<evidence type="ECO:0000256" key="6">
    <source>
        <dbReference type="ARBA" id="ARBA00023136"/>
    </source>
</evidence>
<accession>A0A0A5G3P0</accession>
<evidence type="ECO:0000313" key="9">
    <source>
        <dbReference type="EMBL" id="KGX86654.1"/>
    </source>
</evidence>
<evidence type="ECO:0000256" key="5">
    <source>
        <dbReference type="ARBA" id="ARBA00022989"/>
    </source>
</evidence>
<feature type="transmembrane region" description="Helical" evidence="7">
    <location>
        <begin position="269"/>
        <end position="292"/>
    </location>
</feature>
<keyword evidence="10" id="KW-1185">Reference proteome</keyword>
<dbReference type="NCBIfam" id="TIGR00786">
    <property type="entry name" value="dctM"/>
    <property type="match status" value="1"/>
</dbReference>
<keyword evidence="6 7" id="KW-0472">Membrane</keyword>
<evidence type="ECO:0000256" key="1">
    <source>
        <dbReference type="ARBA" id="ARBA00004429"/>
    </source>
</evidence>
<proteinExistence type="predicted"/>
<feature type="transmembrane region" description="Helical" evidence="7">
    <location>
        <begin position="204"/>
        <end position="233"/>
    </location>
</feature>
<dbReference type="PIRSF" id="PIRSF006066">
    <property type="entry name" value="HI0050"/>
    <property type="match status" value="1"/>
</dbReference>
<dbReference type="AlphaFoldDB" id="A0A0A5G3P0"/>
<name>A0A0A5G3P0_9BACI</name>
<dbReference type="PANTHER" id="PTHR33362:SF2">
    <property type="entry name" value="TRAP TRANSPORTER LARGE PERMEASE PROTEIN"/>
    <property type="match status" value="1"/>
</dbReference>
<feature type="transmembrane region" description="Helical" evidence="7">
    <location>
        <begin position="46"/>
        <end position="64"/>
    </location>
</feature>
<comment type="caution">
    <text evidence="9">The sequence shown here is derived from an EMBL/GenBank/DDBJ whole genome shotgun (WGS) entry which is preliminary data.</text>
</comment>
<evidence type="ECO:0000256" key="7">
    <source>
        <dbReference type="SAM" id="Phobius"/>
    </source>
</evidence>
<dbReference type="eggNOG" id="COG1593">
    <property type="taxonomic scope" value="Bacteria"/>
</dbReference>
<feature type="transmembrane region" description="Helical" evidence="7">
    <location>
        <begin position="393"/>
        <end position="418"/>
    </location>
</feature>
<comment type="subcellular location">
    <subcellularLocation>
        <location evidence="1">Cell inner membrane</location>
        <topology evidence="1">Multi-pass membrane protein</topology>
    </subcellularLocation>
</comment>
<organism evidence="9 10">
    <name type="scientific">Pontibacillus marinus BH030004 = DSM 16465</name>
    <dbReference type="NCBI Taxonomy" id="1385511"/>
    <lineage>
        <taxon>Bacteria</taxon>
        <taxon>Bacillati</taxon>
        <taxon>Bacillota</taxon>
        <taxon>Bacilli</taxon>
        <taxon>Bacillales</taxon>
        <taxon>Bacillaceae</taxon>
        <taxon>Pontibacillus</taxon>
    </lineage>
</organism>
<feature type="transmembrane region" description="Helical" evidence="7">
    <location>
        <begin position="133"/>
        <end position="157"/>
    </location>
</feature>
<dbReference type="InterPro" id="IPR010656">
    <property type="entry name" value="DctM"/>
</dbReference>
<dbReference type="InterPro" id="IPR004681">
    <property type="entry name" value="TRAP_DctM"/>
</dbReference>
<dbReference type="GO" id="GO:0005886">
    <property type="term" value="C:plasma membrane"/>
    <property type="evidence" value="ECO:0007669"/>
    <property type="project" value="UniProtKB-SubCell"/>
</dbReference>
<feature type="transmembrane region" description="Helical" evidence="7">
    <location>
        <begin position="239"/>
        <end position="257"/>
    </location>
</feature>